<sequence>MECHHRILSPRTIARSRRTRSFRIADDPPPSRLVDQRTKPQFACVDIAVRLRVQQALAQWRAADRSNSTTGSRSGGQRERAGSLAGRRVVQPNRSLLISRRGRRRVAQSHRIRLTRSRAPRSIATARCAQPQAAPAEAQGPPGIII</sequence>
<reference evidence="3" key="1">
    <citation type="submission" date="2022-11" db="UniProtKB">
        <authorList>
            <consortium name="WormBaseParasite"/>
        </authorList>
    </citation>
    <scope>IDENTIFICATION</scope>
</reference>
<dbReference type="Proteomes" id="UP000887566">
    <property type="component" value="Unplaced"/>
</dbReference>
<feature type="region of interest" description="Disordered" evidence="1">
    <location>
        <begin position="59"/>
        <end position="95"/>
    </location>
</feature>
<evidence type="ECO:0000313" key="2">
    <source>
        <dbReference type="Proteomes" id="UP000887566"/>
    </source>
</evidence>
<feature type="region of interest" description="Disordered" evidence="1">
    <location>
        <begin position="116"/>
        <end position="146"/>
    </location>
</feature>
<dbReference type="WBParaSite" id="PSAMB.scaffold831size40700.g8964.t1">
    <property type="protein sequence ID" value="PSAMB.scaffold831size40700.g8964.t1"/>
    <property type="gene ID" value="PSAMB.scaffold831size40700.g8964"/>
</dbReference>
<accession>A0A914XJ43</accession>
<proteinExistence type="predicted"/>
<protein>
    <submittedName>
        <fullName evidence="3">Uncharacterized protein</fullName>
    </submittedName>
</protein>
<organism evidence="2 3">
    <name type="scientific">Plectus sambesii</name>
    <dbReference type="NCBI Taxonomy" id="2011161"/>
    <lineage>
        <taxon>Eukaryota</taxon>
        <taxon>Metazoa</taxon>
        <taxon>Ecdysozoa</taxon>
        <taxon>Nematoda</taxon>
        <taxon>Chromadorea</taxon>
        <taxon>Plectida</taxon>
        <taxon>Plectina</taxon>
        <taxon>Plectoidea</taxon>
        <taxon>Plectidae</taxon>
        <taxon>Plectus</taxon>
    </lineage>
</organism>
<keyword evidence="2" id="KW-1185">Reference proteome</keyword>
<evidence type="ECO:0000256" key="1">
    <source>
        <dbReference type="SAM" id="MobiDB-lite"/>
    </source>
</evidence>
<evidence type="ECO:0000313" key="3">
    <source>
        <dbReference type="WBParaSite" id="PSAMB.scaffold831size40700.g8964.t1"/>
    </source>
</evidence>
<feature type="compositionally biased region" description="Low complexity" evidence="1">
    <location>
        <begin position="123"/>
        <end position="146"/>
    </location>
</feature>
<dbReference type="AlphaFoldDB" id="A0A914XJ43"/>
<name>A0A914XJ43_9BILA</name>